<dbReference type="GO" id="GO:0004814">
    <property type="term" value="F:arginine-tRNA ligase activity"/>
    <property type="evidence" value="ECO:0007669"/>
    <property type="project" value="InterPro"/>
</dbReference>
<evidence type="ECO:0000256" key="3">
    <source>
        <dbReference type="ARBA" id="ARBA00011209"/>
    </source>
</evidence>
<accession>A0A839HJ77</accession>
<keyword evidence="9 11" id="KW-0030">Aminoacyl-tRNA synthetase</keyword>
<comment type="caution">
    <text evidence="13">The sequence shown here is derived from an EMBL/GenBank/DDBJ whole genome shotgun (WGS) entry which is preliminary data.</text>
</comment>
<comment type="subcellular location">
    <subcellularLocation>
        <location evidence="1 11">Cytoplasm</location>
    </subcellularLocation>
</comment>
<evidence type="ECO:0000313" key="13">
    <source>
        <dbReference type="EMBL" id="MBB1127046.1"/>
    </source>
</evidence>
<name>A0A839HJ77_9GAMM</name>
<keyword evidence="14" id="KW-1185">Reference proteome</keyword>
<dbReference type="PANTHER" id="PTHR30075:SF2">
    <property type="entry name" value="GLYCINE--TRNA LIGASE, CHLOROPLASTIC_MITOCHONDRIAL 2"/>
    <property type="match status" value="1"/>
</dbReference>
<dbReference type="SMART" id="SM00836">
    <property type="entry name" value="DALR_1"/>
    <property type="match status" value="1"/>
</dbReference>
<dbReference type="Pfam" id="PF02092">
    <property type="entry name" value="tRNA_synt_2f"/>
    <property type="match status" value="1"/>
</dbReference>
<comment type="catalytic activity">
    <reaction evidence="10 11">
        <text>tRNA(Gly) + glycine + ATP = glycyl-tRNA(Gly) + AMP + diphosphate</text>
        <dbReference type="Rhea" id="RHEA:16013"/>
        <dbReference type="Rhea" id="RHEA-COMP:9664"/>
        <dbReference type="Rhea" id="RHEA-COMP:9683"/>
        <dbReference type="ChEBI" id="CHEBI:30616"/>
        <dbReference type="ChEBI" id="CHEBI:33019"/>
        <dbReference type="ChEBI" id="CHEBI:57305"/>
        <dbReference type="ChEBI" id="CHEBI:78442"/>
        <dbReference type="ChEBI" id="CHEBI:78522"/>
        <dbReference type="ChEBI" id="CHEBI:456215"/>
        <dbReference type="EC" id="6.1.1.14"/>
    </reaction>
</comment>
<reference evidence="13 14" key="1">
    <citation type="journal article" date="2020" name="Arch. Microbiol.">
        <title>The genome sequence of the giant phototrophic gammaproteobacterium Thiospirillum jenense gives insight into its physiological properties and phylogenetic relationships.</title>
        <authorList>
            <person name="Imhoff J.F."/>
            <person name="Meyer T.E."/>
            <person name="Kyndt J.A."/>
        </authorList>
    </citation>
    <scope>NUCLEOTIDE SEQUENCE [LARGE SCALE GENOMIC DNA]</scope>
    <source>
        <strain evidence="13 14">DSM 216</strain>
    </source>
</reference>
<dbReference type="Proteomes" id="UP000548632">
    <property type="component" value="Unassembled WGS sequence"/>
</dbReference>
<dbReference type="GO" id="GO:0005829">
    <property type="term" value="C:cytosol"/>
    <property type="evidence" value="ECO:0007669"/>
    <property type="project" value="TreeGrafter"/>
</dbReference>
<dbReference type="InterPro" id="IPR008909">
    <property type="entry name" value="DALR_anticod-bd"/>
</dbReference>
<organism evidence="13 14">
    <name type="scientific">Thiospirillum jenense</name>
    <dbReference type="NCBI Taxonomy" id="1653858"/>
    <lineage>
        <taxon>Bacteria</taxon>
        <taxon>Pseudomonadati</taxon>
        <taxon>Pseudomonadota</taxon>
        <taxon>Gammaproteobacteria</taxon>
        <taxon>Chromatiales</taxon>
        <taxon>Chromatiaceae</taxon>
        <taxon>Thiospirillum</taxon>
    </lineage>
</organism>
<evidence type="ECO:0000256" key="6">
    <source>
        <dbReference type="ARBA" id="ARBA00022741"/>
    </source>
</evidence>
<dbReference type="EC" id="6.1.1.14" evidence="11"/>
<dbReference type="InterPro" id="IPR006194">
    <property type="entry name" value="Gly-tRNA-synth_heterodimer"/>
</dbReference>
<keyword evidence="8 11" id="KW-0648">Protein biosynthesis</keyword>
<dbReference type="PRINTS" id="PR01045">
    <property type="entry name" value="TRNASYNTHGB"/>
</dbReference>
<evidence type="ECO:0000256" key="9">
    <source>
        <dbReference type="ARBA" id="ARBA00023146"/>
    </source>
</evidence>
<dbReference type="GO" id="GO:0005524">
    <property type="term" value="F:ATP binding"/>
    <property type="evidence" value="ECO:0007669"/>
    <property type="project" value="UniProtKB-UniRule"/>
</dbReference>
<dbReference type="HAMAP" id="MF_00255">
    <property type="entry name" value="Gly_tRNA_synth_beta"/>
    <property type="match status" value="1"/>
</dbReference>
<proteinExistence type="inferred from homology"/>
<dbReference type="GO" id="GO:0006420">
    <property type="term" value="P:arginyl-tRNA aminoacylation"/>
    <property type="evidence" value="ECO:0007669"/>
    <property type="project" value="InterPro"/>
</dbReference>
<dbReference type="PROSITE" id="PS50861">
    <property type="entry name" value="AA_TRNA_LIGASE_II_GLYAB"/>
    <property type="match status" value="1"/>
</dbReference>
<comment type="similarity">
    <text evidence="2 11">Belongs to the class-II aminoacyl-tRNA synthetase family.</text>
</comment>
<keyword evidence="7 11" id="KW-0067">ATP-binding</keyword>
<evidence type="ECO:0000256" key="10">
    <source>
        <dbReference type="ARBA" id="ARBA00047937"/>
    </source>
</evidence>
<dbReference type="InterPro" id="IPR015944">
    <property type="entry name" value="Gly-tRNA-synth_bsu"/>
</dbReference>
<evidence type="ECO:0000256" key="1">
    <source>
        <dbReference type="ARBA" id="ARBA00004496"/>
    </source>
</evidence>
<dbReference type="SUPFAM" id="SSF109604">
    <property type="entry name" value="HD-domain/PDEase-like"/>
    <property type="match status" value="1"/>
</dbReference>
<keyword evidence="6 11" id="KW-0547">Nucleotide-binding</keyword>
<evidence type="ECO:0000256" key="11">
    <source>
        <dbReference type="HAMAP-Rule" id="MF_00255"/>
    </source>
</evidence>
<feature type="domain" description="DALR anticodon binding" evidence="12">
    <location>
        <begin position="587"/>
        <end position="696"/>
    </location>
</feature>
<comment type="subunit">
    <text evidence="3 11">Tetramer of two alpha and two beta subunits.</text>
</comment>
<dbReference type="AlphaFoldDB" id="A0A839HJ77"/>
<dbReference type="GO" id="GO:0004820">
    <property type="term" value="F:glycine-tRNA ligase activity"/>
    <property type="evidence" value="ECO:0007669"/>
    <property type="project" value="UniProtKB-UniRule"/>
</dbReference>
<protein>
    <recommendedName>
        <fullName evidence="11">Glycine--tRNA ligase beta subunit</fullName>
        <ecNumber evidence="11">6.1.1.14</ecNumber>
    </recommendedName>
    <alternativeName>
        <fullName evidence="11">Glycyl-tRNA synthetase beta subunit</fullName>
        <shortName evidence="11">GlyRS</shortName>
    </alternativeName>
</protein>
<dbReference type="PANTHER" id="PTHR30075">
    <property type="entry name" value="GLYCYL-TRNA SYNTHETASE"/>
    <property type="match status" value="1"/>
</dbReference>
<evidence type="ECO:0000259" key="12">
    <source>
        <dbReference type="SMART" id="SM00836"/>
    </source>
</evidence>
<dbReference type="RefSeq" id="WP_182584669.1">
    <property type="nucleotide sequence ID" value="NZ_JABVCQ010000033.1"/>
</dbReference>
<evidence type="ECO:0000256" key="2">
    <source>
        <dbReference type="ARBA" id="ARBA00008226"/>
    </source>
</evidence>
<dbReference type="EMBL" id="JABVCQ010000033">
    <property type="protein sequence ID" value="MBB1127046.1"/>
    <property type="molecule type" value="Genomic_DNA"/>
</dbReference>
<evidence type="ECO:0000256" key="8">
    <source>
        <dbReference type="ARBA" id="ARBA00022917"/>
    </source>
</evidence>
<dbReference type="GO" id="GO:0006426">
    <property type="term" value="P:glycyl-tRNA aminoacylation"/>
    <property type="evidence" value="ECO:0007669"/>
    <property type="project" value="UniProtKB-UniRule"/>
</dbReference>
<evidence type="ECO:0000256" key="7">
    <source>
        <dbReference type="ARBA" id="ARBA00022840"/>
    </source>
</evidence>
<gene>
    <name evidence="11" type="primary">glyS</name>
    <name evidence="13" type="ORF">HUK38_12540</name>
</gene>
<dbReference type="Pfam" id="PF05746">
    <property type="entry name" value="DALR_1"/>
    <property type="match status" value="1"/>
</dbReference>
<sequence>MQVADLLIEIGTEELPPTALFTLMTAFGNGIIAHLDRQQIGHGDAQLYSTPRRLAVIIQAVAATQPARETQRRGPALAAAFDATGAPTPAAIGFANSCGVAVNELTTLTTDKGQWLIHQAVTPGQITSAALPDIIYQVLRELPIPKRMRWGAGTAEFVRPIHWINGLFGNQPIAGEVMGIAIQPITYGHRFHSPAAIELTQPSEYVQALREHFVEPDFAVRRQLIQQQVNQLAQSVNGQAIYPEALLDEITALCEWPVALLGQFDSAFLAVPQEVLIETMQKNQKYVPLFTATGAELTLLPHFIVIANIASQQPDVVQHGNERVIRPRFTDAQFFWEQDRKQPLATRLPQLDQVVFQEQLGSIGERARRIVQVMQFIAAQLKLSPALCERAALLAKADLVTQMVGEFGNLQGVMGRYYAQHSGEDDAVAIAIEEQYLPRQAGDHLPMTAIGRALALADRVDTLTGVFAIGQRPTGVKDPYGVRRAAIAVLRILIESPLPLDLKQLFTQSAATFPDSLNAATVVDEVFNYCAERLASYYLEQGIAVDCVDAVLALGITRPADLNARIRAVAQFRTLPAADSLAAASKRIGNILKKAPAVANQTDDKNAIVDSELLIEPAELALATALQTLTNQITPLLAIGDYTTALMTLAQLRTAVDQFFDAVMVMTEDLAIQRNRLALLAALQKQLFRIADISRLQP</sequence>
<evidence type="ECO:0000313" key="14">
    <source>
        <dbReference type="Proteomes" id="UP000548632"/>
    </source>
</evidence>
<keyword evidence="4 11" id="KW-0963">Cytoplasm</keyword>
<dbReference type="NCBIfam" id="TIGR00211">
    <property type="entry name" value="glyS"/>
    <property type="match status" value="1"/>
</dbReference>
<evidence type="ECO:0000256" key="5">
    <source>
        <dbReference type="ARBA" id="ARBA00022598"/>
    </source>
</evidence>
<dbReference type="Gene3D" id="1.10.730.10">
    <property type="entry name" value="Isoleucyl-tRNA Synthetase, Domain 1"/>
    <property type="match status" value="1"/>
</dbReference>
<evidence type="ECO:0000256" key="4">
    <source>
        <dbReference type="ARBA" id="ARBA00022490"/>
    </source>
</evidence>
<keyword evidence="5 11" id="KW-0436">Ligase</keyword>